<dbReference type="FunFam" id="3.30.60.20:FF:000033">
    <property type="entry name" value="Rac GTPase-activating protein 1"/>
    <property type="match status" value="1"/>
</dbReference>
<dbReference type="Pfam" id="PF00620">
    <property type="entry name" value="RhoGAP"/>
    <property type="match status" value="1"/>
</dbReference>
<evidence type="ECO:0000256" key="1">
    <source>
        <dbReference type="ARBA" id="ARBA00022468"/>
    </source>
</evidence>
<dbReference type="PROSITE" id="PS50238">
    <property type="entry name" value="RHOGAP"/>
    <property type="match status" value="1"/>
</dbReference>
<dbReference type="SMART" id="SM00324">
    <property type="entry name" value="RhoGAP"/>
    <property type="match status" value="1"/>
</dbReference>
<feature type="domain" description="Rho-GAP" evidence="9">
    <location>
        <begin position="349"/>
        <end position="539"/>
    </location>
</feature>
<dbReference type="InterPro" id="IPR000198">
    <property type="entry name" value="RhoGAP_dom"/>
</dbReference>
<dbReference type="CDD" id="cd20821">
    <property type="entry name" value="C1_MgcRacGAP"/>
    <property type="match status" value="1"/>
</dbReference>
<name>H2S376_TAKRU</name>
<dbReference type="STRING" id="31033.ENSTRUP00000006848"/>
<evidence type="ECO:0000256" key="7">
    <source>
        <dbReference type="ARBA" id="ARBA00022871"/>
    </source>
</evidence>
<proteinExistence type="predicted"/>
<evidence type="ECO:0000256" key="6">
    <source>
        <dbReference type="ARBA" id="ARBA00022833"/>
    </source>
</evidence>
<sequence length="608" mass="68845">MSQPIKGNCSLTFAGRQRLRVMGESRLIVEELLALCLQRITMEESTVNTELEMMEVVKNFETVRKQWLHAETELKKYKELLVKSDVAKAALEVKLKHARNQLDVEMKKRYKIEGDYQYLQRQMQLMCDILVHDSKSSACLNDEQKSLLAAFEQRGANVTMHRSSKRLTVIDESSFLSVCHSDISYDRTEDDVDLDTSVLKPLRSRARERRRTSMGPSVPGGKRAKAVNIAEEISEASAHKMEIPNQACSQEGAILGDADQTSVWLPCEDTVAEPEAEEPVEKRTEKNLRHMFISKTVIRPENCSLCGKRIRFGKMAVKCRNCRMVTHLECQKLVAISCPNSCLPGSTQQMLESFAPIGHPRIPMLMVECIAEIERRGLNEKGLYRVPGGERLMKELRQRFLQGKTPPMLEKVQDIHVVCGLLKDFLRKLKEPLITFRLHQRFMEASELTCGDHRTSILYQLVSALPNVNRDTLAFLLLHLHKVMKSPRCQMNQNNLACVFGPTVVGHGMPEPSPTTIMKDTNTQPKVMCCLLSLPEAYWKSILASQMDQISTCSQEGGHGRLFKPLTSPELNSYYQSVSRGSLRGRIRNLGNSAGHVEPGRRFFTSPT</sequence>
<dbReference type="PANTHER" id="PTHR46199">
    <property type="entry name" value="RAC GTPASE-ACTIVATING PROTEIN 1"/>
    <property type="match status" value="1"/>
</dbReference>
<dbReference type="SUPFAM" id="SSF57889">
    <property type="entry name" value="Cysteine-rich domain"/>
    <property type="match status" value="1"/>
</dbReference>
<keyword evidence="2" id="KW-0217">Developmental protein</keyword>
<dbReference type="GeneTree" id="ENSGT00940000154610"/>
<keyword evidence="4" id="KW-0863">Zinc-finger</keyword>
<dbReference type="OMA" id="ITFRLHK"/>
<dbReference type="GO" id="GO:0051233">
    <property type="term" value="C:spindle midzone"/>
    <property type="evidence" value="ECO:0007669"/>
    <property type="project" value="TreeGrafter"/>
</dbReference>
<protein>
    <submittedName>
        <fullName evidence="10">Si:ch1073-416j23.1</fullName>
    </submittedName>
</protein>
<dbReference type="Gene3D" id="1.10.555.10">
    <property type="entry name" value="Rho GTPase activation protein"/>
    <property type="match status" value="1"/>
</dbReference>
<dbReference type="GO" id="GO:0051256">
    <property type="term" value="P:mitotic spindle midzone assembly"/>
    <property type="evidence" value="ECO:0007669"/>
    <property type="project" value="TreeGrafter"/>
</dbReference>
<dbReference type="GO" id="GO:0030154">
    <property type="term" value="P:cell differentiation"/>
    <property type="evidence" value="ECO:0007669"/>
    <property type="project" value="UniProtKB-KW"/>
</dbReference>
<dbReference type="GO" id="GO:0030496">
    <property type="term" value="C:midbody"/>
    <property type="evidence" value="ECO:0007669"/>
    <property type="project" value="TreeGrafter"/>
</dbReference>
<reference evidence="10" key="2">
    <citation type="submission" date="2025-08" db="UniProtKB">
        <authorList>
            <consortium name="Ensembl"/>
        </authorList>
    </citation>
    <scope>IDENTIFICATION</scope>
</reference>
<keyword evidence="11" id="KW-1185">Reference proteome</keyword>
<evidence type="ECO:0000256" key="4">
    <source>
        <dbReference type="ARBA" id="ARBA00022771"/>
    </source>
</evidence>
<evidence type="ECO:0000256" key="2">
    <source>
        <dbReference type="ARBA" id="ARBA00022473"/>
    </source>
</evidence>
<dbReference type="GO" id="GO:0008270">
    <property type="term" value="F:zinc ion binding"/>
    <property type="evidence" value="ECO:0007669"/>
    <property type="project" value="UniProtKB-KW"/>
</dbReference>
<evidence type="ECO:0000256" key="3">
    <source>
        <dbReference type="ARBA" id="ARBA00022723"/>
    </source>
</evidence>
<dbReference type="Gene3D" id="3.30.60.20">
    <property type="match status" value="1"/>
</dbReference>
<reference evidence="10 11" key="1">
    <citation type="journal article" date="2011" name="Genome Biol. Evol.">
        <title>Integration of the genetic map and genome assembly of fugu facilitates insights into distinct features of genome evolution in teleosts and mammals.</title>
        <authorList>
            <person name="Kai W."/>
            <person name="Kikuchi K."/>
            <person name="Tohari S."/>
            <person name="Chew A.K."/>
            <person name="Tay A."/>
            <person name="Fujiwara A."/>
            <person name="Hosoya S."/>
            <person name="Suetake H."/>
            <person name="Naruse K."/>
            <person name="Brenner S."/>
            <person name="Suzuki Y."/>
            <person name="Venkatesh B."/>
        </authorList>
    </citation>
    <scope>NUCLEOTIDE SEQUENCE [LARGE SCALE GENOMIC DNA]</scope>
</reference>
<dbReference type="GO" id="GO:0007266">
    <property type="term" value="P:Rho protein signal transduction"/>
    <property type="evidence" value="ECO:0007669"/>
    <property type="project" value="TreeGrafter"/>
</dbReference>
<evidence type="ECO:0000259" key="9">
    <source>
        <dbReference type="PROSITE" id="PS50238"/>
    </source>
</evidence>
<dbReference type="SUPFAM" id="SSF48350">
    <property type="entry name" value="GTPase activation domain, GAP"/>
    <property type="match status" value="1"/>
</dbReference>
<dbReference type="InParanoid" id="H2S376"/>
<dbReference type="SMART" id="SM00109">
    <property type="entry name" value="C1"/>
    <property type="match status" value="1"/>
</dbReference>
<dbReference type="GO" id="GO:0032154">
    <property type="term" value="C:cleavage furrow"/>
    <property type="evidence" value="ECO:0007669"/>
    <property type="project" value="TreeGrafter"/>
</dbReference>
<dbReference type="InterPro" id="IPR046349">
    <property type="entry name" value="C1-like_sf"/>
</dbReference>
<feature type="domain" description="Phorbol-ester/DAG-type" evidence="8">
    <location>
        <begin position="289"/>
        <end position="338"/>
    </location>
</feature>
<dbReference type="InterPro" id="IPR008936">
    <property type="entry name" value="Rho_GTPase_activation_prot"/>
</dbReference>
<dbReference type="InterPro" id="IPR002219">
    <property type="entry name" value="PKC_DAG/PE"/>
</dbReference>
<dbReference type="AlphaFoldDB" id="H2S376"/>
<dbReference type="Proteomes" id="UP000005226">
    <property type="component" value="Chromosome 1"/>
</dbReference>
<keyword evidence="5" id="KW-0221">Differentiation</keyword>
<evidence type="ECO:0000259" key="8">
    <source>
        <dbReference type="PROSITE" id="PS50081"/>
    </source>
</evidence>
<evidence type="ECO:0000256" key="5">
    <source>
        <dbReference type="ARBA" id="ARBA00022782"/>
    </source>
</evidence>
<organism evidence="10 11">
    <name type="scientific">Takifugu rubripes</name>
    <name type="common">Japanese pufferfish</name>
    <name type="synonym">Fugu rubripes</name>
    <dbReference type="NCBI Taxonomy" id="31033"/>
    <lineage>
        <taxon>Eukaryota</taxon>
        <taxon>Metazoa</taxon>
        <taxon>Chordata</taxon>
        <taxon>Craniata</taxon>
        <taxon>Vertebrata</taxon>
        <taxon>Euteleostomi</taxon>
        <taxon>Actinopterygii</taxon>
        <taxon>Neopterygii</taxon>
        <taxon>Teleostei</taxon>
        <taxon>Neoteleostei</taxon>
        <taxon>Acanthomorphata</taxon>
        <taxon>Eupercaria</taxon>
        <taxon>Tetraodontiformes</taxon>
        <taxon>Tetradontoidea</taxon>
        <taxon>Tetraodontidae</taxon>
        <taxon>Takifugu</taxon>
    </lineage>
</organism>
<evidence type="ECO:0000313" key="11">
    <source>
        <dbReference type="Proteomes" id="UP000005226"/>
    </source>
</evidence>
<dbReference type="PROSITE" id="PS50081">
    <property type="entry name" value="ZF_DAG_PE_2"/>
    <property type="match status" value="1"/>
</dbReference>
<dbReference type="CDD" id="cd04382">
    <property type="entry name" value="RhoGAP_MgcRacGAP"/>
    <property type="match status" value="1"/>
</dbReference>
<keyword evidence="1" id="KW-0343">GTPase activation</keyword>
<accession>H2S376</accession>
<evidence type="ECO:0000313" key="10">
    <source>
        <dbReference type="Ensembl" id="ENSTRUP00000006848.3"/>
    </source>
</evidence>
<reference evidence="10" key="3">
    <citation type="submission" date="2025-09" db="UniProtKB">
        <authorList>
            <consortium name="Ensembl"/>
        </authorList>
    </citation>
    <scope>IDENTIFICATION</scope>
</reference>
<keyword evidence="6" id="KW-0862">Zinc</keyword>
<dbReference type="PROSITE" id="PS00479">
    <property type="entry name" value="ZF_DAG_PE_1"/>
    <property type="match status" value="1"/>
</dbReference>
<dbReference type="Ensembl" id="ENSTRUT00000006893.3">
    <property type="protein sequence ID" value="ENSTRUP00000006848.3"/>
    <property type="gene ID" value="ENSTRUG00000002935.3"/>
</dbReference>
<dbReference type="GO" id="GO:0007283">
    <property type="term" value="P:spermatogenesis"/>
    <property type="evidence" value="ECO:0007669"/>
    <property type="project" value="UniProtKB-KW"/>
</dbReference>
<dbReference type="GO" id="GO:0097149">
    <property type="term" value="C:centralspindlin complex"/>
    <property type="evidence" value="ECO:0007669"/>
    <property type="project" value="TreeGrafter"/>
</dbReference>
<dbReference type="Pfam" id="PF00130">
    <property type="entry name" value="C1_1"/>
    <property type="match status" value="1"/>
</dbReference>
<dbReference type="PANTHER" id="PTHR46199:SF2">
    <property type="entry name" value="RAC GTPASE-ACTIVATING PROTEIN 1"/>
    <property type="match status" value="1"/>
</dbReference>
<keyword evidence="3" id="KW-0479">Metal-binding</keyword>
<keyword evidence="7" id="KW-0744">Spermatogenesis</keyword>
<dbReference type="GO" id="GO:0005096">
    <property type="term" value="F:GTPase activator activity"/>
    <property type="evidence" value="ECO:0007669"/>
    <property type="project" value="UniProtKB-KW"/>
</dbReference>
<gene>
    <name evidence="10" type="primary">si:ch1073-416j23.1</name>
</gene>
<dbReference type="GO" id="GO:0000281">
    <property type="term" value="P:mitotic cytokinesis"/>
    <property type="evidence" value="ECO:0007669"/>
    <property type="project" value="TreeGrafter"/>
</dbReference>
<dbReference type="GO" id="GO:0005634">
    <property type="term" value="C:nucleus"/>
    <property type="evidence" value="ECO:0007669"/>
    <property type="project" value="TreeGrafter"/>
</dbReference>